<comment type="caution">
    <text evidence="2">The sequence shown here is derived from an EMBL/GenBank/DDBJ whole genome shotgun (WGS) entry which is preliminary data.</text>
</comment>
<dbReference type="InterPro" id="IPR007487">
    <property type="entry name" value="ABC_transpt-TYRBP-like"/>
</dbReference>
<proteinExistence type="predicted"/>
<dbReference type="PANTHER" id="PTHR35271">
    <property type="entry name" value="ABC TRANSPORTER, SUBSTRATE-BINDING LIPOPROTEIN-RELATED"/>
    <property type="match status" value="1"/>
</dbReference>
<gene>
    <name evidence="2" type="ORF">DEB45_09570</name>
</gene>
<feature type="signal peptide" evidence="1">
    <location>
        <begin position="1"/>
        <end position="30"/>
    </location>
</feature>
<evidence type="ECO:0008006" key="4">
    <source>
        <dbReference type="Google" id="ProtNLM"/>
    </source>
</evidence>
<dbReference type="PANTHER" id="PTHR35271:SF1">
    <property type="entry name" value="ABC TRANSPORTER, SUBSTRATE-BINDING LIPOPROTEIN"/>
    <property type="match status" value="1"/>
</dbReference>
<reference evidence="2 3" key="1">
    <citation type="journal article" date="2018" name="Nat. Biotechnol.">
        <title>A standardized bacterial taxonomy based on genome phylogeny substantially revises the tree of life.</title>
        <authorList>
            <person name="Parks D.H."/>
            <person name="Chuvochina M."/>
            <person name="Waite D.W."/>
            <person name="Rinke C."/>
            <person name="Skarshewski A."/>
            <person name="Chaumeil P.A."/>
            <person name="Hugenholtz P."/>
        </authorList>
    </citation>
    <scope>NUCLEOTIDE SEQUENCE [LARGE SCALE GENOMIC DNA]</scope>
    <source>
        <strain evidence="2">UBA11621</strain>
    </source>
</reference>
<organism evidence="2 3">
    <name type="scientific">Alteromonas australica</name>
    <dbReference type="NCBI Taxonomy" id="589873"/>
    <lineage>
        <taxon>Bacteria</taxon>
        <taxon>Pseudomonadati</taxon>
        <taxon>Pseudomonadota</taxon>
        <taxon>Gammaproteobacteria</taxon>
        <taxon>Alteromonadales</taxon>
        <taxon>Alteromonadaceae</taxon>
        <taxon>Alteromonas/Salinimonas group</taxon>
        <taxon>Alteromonas</taxon>
    </lineage>
</organism>
<sequence length="310" mass="35095">MKWYCLFKWKLLTTIYAVVYTFLTASNAHALEVAALITKETEQSVQVLDFLRRHDVVVRKINVSNDNELLPLEARIGNADSLLIIGKEAFEYYLDKQLGIPSLVLFVKSSTFYHLTLAASHISLVENRPDYTDKISAIYSDPSPKEQMALVKRHYPYPAIATLLSPLNYYLEDELRQSAKELQLTLDIIKVDKDIDINRALNTLPPKHALVALPDHYIYNSMTLKNIVISTYRSGRPIFGFSRTMVKAGAVASVITDLETLSKECLEVLKRPNEAQPIRQYAQQSSIVINGAVARSLNLISLQQEDHQTL</sequence>
<name>A0A358DYZ3_9ALTE</name>
<evidence type="ECO:0000313" key="3">
    <source>
        <dbReference type="Proteomes" id="UP000264779"/>
    </source>
</evidence>
<feature type="chain" id="PRO_5016767270" description="ABC transporter substrate-binding protein" evidence="1">
    <location>
        <begin position="31"/>
        <end position="310"/>
    </location>
</feature>
<evidence type="ECO:0000256" key="1">
    <source>
        <dbReference type="SAM" id="SignalP"/>
    </source>
</evidence>
<dbReference type="EMBL" id="DONK01000137">
    <property type="protein sequence ID" value="HBU51499.1"/>
    <property type="molecule type" value="Genomic_DNA"/>
</dbReference>
<protein>
    <recommendedName>
        <fullName evidence="4">ABC transporter substrate-binding protein</fullName>
    </recommendedName>
</protein>
<dbReference type="Gene3D" id="3.40.50.2300">
    <property type="match status" value="1"/>
</dbReference>
<accession>A0A358DYZ3</accession>
<evidence type="ECO:0000313" key="2">
    <source>
        <dbReference type="EMBL" id="HBU51499.1"/>
    </source>
</evidence>
<keyword evidence="1" id="KW-0732">Signal</keyword>
<dbReference type="Proteomes" id="UP000264779">
    <property type="component" value="Unassembled WGS sequence"/>
</dbReference>
<dbReference type="AlphaFoldDB" id="A0A358DYZ3"/>